<keyword evidence="6" id="KW-0739">Sodium transport</keyword>
<organism evidence="7 8">
    <name type="scientific">Muricoccus nepalensis</name>
    <dbReference type="NCBI Taxonomy" id="1854500"/>
    <lineage>
        <taxon>Bacteria</taxon>
        <taxon>Pseudomonadati</taxon>
        <taxon>Pseudomonadota</taxon>
        <taxon>Alphaproteobacteria</taxon>
        <taxon>Acetobacterales</taxon>
        <taxon>Roseomonadaceae</taxon>
        <taxon>Muricoccus</taxon>
    </lineage>
</organism>
<dbReference type="EMBL" id="RCZP01000041">
    <property type="protein sequence ID" value="TPG46381.1"/>
    <property type="molecule type" value="Genomic_DNA"/>
</dbReference>
<feature type="transmembrane region" description="Helical" evidence="6">
    <location>
        <begin position="370"/>
        <end position="387"/>
    </location>
</feature>
<dbReference type="Pfam" id="PF06965">
    <property type="entry name" value="Na_H_antiport_1"/>
    <property type="match status" value="1"/>
</dbReference>
<feature type="transmembrane region" description="Helical" evidence="6">
    <location>
        <begin position="186"/>
        <end position="204"/>
    </location>
</feature>
<evidence type="ECO:0000256" key="5">
    <source>
        <dbReference type="ARBA" id="ARBA00023136"/>
    </source>
</evidence>
<sequence length="407" mass="42146">MTPPATPTGRLRSVLRDFLDNSASGGLVLMASAVLALVVANSPLAPAYFAALKAYIGPLNTQHWINDGLMAVFFLLVGLEIKREVLDGQLSTWSRRILPGVAAAGGMAAPALIFVAFNLSDPNTLRGWAIPAATDIAFALGVLALLGPRVPTSLKVFLTALAIIDDLGAVLIIAVFYTGDLSTTDLGLAGATTLALVALNRLGVLRLLPYLLLGAVLWFFVLRSGVHATIAGVVLAFTIPLRARPAAPDDRAASPLHRLEHALHTPVAFLIIPVFGLANAGVSFAGITAEALLDHLTLGVALGLLLGKLIGVFGSAALVIRLRLADVPMGATMTQLLGVSLLCGIGFTMSLFIGMLAFANDPILQDEVKIGILGGSVVAGLAGWAVLRVAPREVPAPGQGRRAPADA</sequence>
<dbReference type="Gene3D" id="1.20.1530.10">
    <property type="entry name" value="Na+/H+ antiporter like domain"/>
    <property type="match status" value="1"/>
</dbReference>
<comment type="similarity">
    <text evidence="6">Belongs to the NhaA Na(+)/H(+) (TC 2.A.33) antiporter family.</text>
</comment>
<dbReference type="AlphaFoldDB" id="A0A502FAN5"/>
<dbReference type="GO" id="GO:0005886">
    <property type="term" value="C:plasma membrane"/>
    <property type="evidence" value="ECO:0007669"/>
    <property type="project" value="UniProtKB-SubCell"/>
</dbReference>
<dbReference type="PANTHER" id="PTHR30341:SF0">
    <property type="entry name" value="NA(+)_H(+) ANTIPORTER NHAA"/>
    <property type="match status" value="1"/>
</dbReference>
<name>A0A502FAN5_9PROT</name>
<dbReference type="NCBIfam" id="NF007112">
    <property type="entry name" value="PRK09561.1"/>
    <property type="match status" value="1"/>
</dbReference>
<feature type="transmembrane region" description="Helical" evidence="6">
    <location>
        <begin position="129"/>
        <end position="150"/>
    </location>
</feature>
<evidence type="ECO:0000256" key="4">
    <source>
        <dbReference type="ARBA" id="ARBA00022989"/>
    </source>
</evidence>
<evidence type="ECO:0000313" key="8">
    <source>
        <dbReference type="Proteomes" id="UP000317078"/>
    </source>
</evidence>
<feature type="transmembrane region" description="Helical" evidence="6">
    <location>
        <begin position="210"/>
        <end position="241"/>
    </location>
</feature>
<feature type="transmembrane region" description="Helical" evidence="6">
    <location>
        <begin position="262"/>
        <end position="287"/>
    </location>
</feature>
<feature type="transmembrane region" description="Helical" evidence="6">
    <location>
        <begin position="97"/>
        <end position="117"/>
    </location>
</feature>
<dbReference type="Proteomes" id="UP000317078">
    <property type="component" value="Unassembled WGS sequence"/>
</dbReference>
<keyword evidence="2 6" id="KW-1003">Cell membrane</keyword>
<protein>
    <recommendedName>
        <fullName evidence="6">Na(+)/H(+) antiporter NhaA</fullName>
    </recommendedName>
    <alternativeName>
        <fullName evidence="6">Sodium/proton antiporter NhaA</fullName>
    </alternativeName>
</protein>
<keyword evidence="5 6" id="KW-0472">Membrane</keyword>
<evidence type="ECO:0000313" key="7">
    <source>
        <dbReference type="EMBL" id="TPG46381.1"/>
    </source>
</evidence>
<feature type="transmembrane region" description="Helical" evidence="6">
    <location>
        <begin position="336"/>
        <end position="358"/>
    </location>
</feature>
<keyword evidence="6" id="KW-0406">Ion transport</keyword>
<gene>
    <name evidence="6 7" type="primary">nhaA</name>
    <name evidence="7" type="ORF">EAH89_25090</name>
</gene>
<proteinExistence type="inferred from homology"/>
<feature type="transmembrane region" description="Helical" evidence="6">
    <location>
        <begin position="27"/>
        <end position="52"/>
    </location>
</feature>
<dbReference type="OrthoDB" id="9808135at2"/>
<dbReference type="NCBIfam" id="TIGR00773">
    <property type="entry name" value="NhaA"/>
    <property type="match status" value="1"/>
</dbReference>
<feature type="transmembrane region" description="Helical" evidence="6">
    <location>
        <begin position="299"/>
        <end position="324"/>
    </location>
</feature>
<evidence type="ECO:0000256" key="6">
    <source>
        <dbReference type="HAMAP-Rule" id="MF_01844"/>
    </source>
</evidence>
<reference evidence="7 8" key="1">
    <citation type="journal article" date="2019" name="Environ. Microbiol.">
        <title>Species interactions and distinct microbial communities in high Arctic permafrost affected cryosols are associated with the CH4 and CO2 gas fluxes.</title>
        <authorList>
            <person name="Altshuler I."/>
            <person name="Hamel J."/>
            <person name="Turney S."/>
            <person name="Magnuson E."/>
            <person name="Levesque R."/>
            <person name="Greer C."/>
            <person name="Whyte L.G."/>
        </authorList>
    </citation>
    <scope>NUCLEOTIDE SEQUENCE [LARGE SCALE GENOMIC DNA]</scope>
    <source>
        <strain evidence="7 8">S9.3B</strain>
    </source>
</reference>
<dbReference type="HAMAP" id="MF_01844">
    <property type="entry name" value="NhaA"/>
    <property type="match status" value="1"/>
</dbReference>
<dbReference type="RefSeq" id="WP_140886466.1">
    <property type="nucleotide sequence ID" value="NZ_RCZP01000041.1"/>
</dbReference>
<keyword evidence="6" id="KW-0050">Antiport</keyword>
<evidence type="ECO:0000256" key="3">
    <source>
        <dbReference type="ARBA" id="ARBA00022692"/>
    </source>
</evidence>
<feature type="transmembrane region" description="Helical" evidence="6">
    <location>
        <begin position="64"/>
        <end position="81"/>
    </location>
</feature>
<evidence type="ECO:0000256" key="2">
    <source>
        <dbReference type="ARBA" id="ARBA00022475"/>
    </source>
</evidence>
<comment type="caution">
    <text evidence="7">The sequence shown here is derived from an EMBL/GenBank/DDBJ whole genome shotgun (WGS) entry which is preliminary data.</text>
</comment>
<keyword evidence="6" id="KW-0813">Transport</keyword>
<comment type="catalytic activity">
    <reaction evidence="6">
        <text>Na(+)(in) + 2 H(+)(out) = Na(+)(out) + 2 H(+)(in)</text>
        <dbReference type="Rhea" id="RHEA:29251"/>
        <dbReference type="ChEBI" id="CHEBI:15378"/>
        <dbReference type="ChEBI" id="CHEBI:29101"/>
    </reaction>
</comment>
<comment type="function">
    <text evidence="6">Na(+)/H(+) antiporter that extrudes sodium in exchange for external protons.</text>
</comment>
<dbReference type="InterPro" id="IPR023171">
    <property type="entry name" value="Na/H_antiporter_dom_sf"/>
</dbReference>
<keyword evidence="8" id="KW-1185">Reference proteome</keyword>
<comment type="subcellular location">
    <subcellularLocation>
        <location evidence="1">Cell inner membrane</location>
        <topology evidence="1">Multi-pass membrane protein</topology>
    </subcellularLocation>
    <subcellularLocation>
        <location evidence="6">Cell membrane</location>
        <topology evidence="6">Multi-pass membrane protein</topology>
    </subcellularLocation>
</comment>
<keyword evidence="3 6" id="KW-0812">Transmembrane</keyword>
<keyword evidence="4 6" id="KW-1133">Transmembrane helix</keyword>
<dbReference type="PANTHER" id="PTHR30341">
    <property type="entry name" value="SODIUM ION/PROTON ANTIPORTER NHAA-RELATED"/>
    <property type="match status" value="1"/>
</dbReference>
<feature type="transmembrane region" description="Helical" evidence="6">
    <location>
        <begin position="156"/>
        <end position="179"/>
    </location>
</feature>
<dbReference type="NCBIfam" id="NF007111">
    <property type="entry name" value="PRK09560.1"/>
    <property type="match status" value="1"/>
</dbReference>
<evidence type="ECO:0000256" key="1">
    <source>
        <dbReference type="ARBA" id="ARBA00004429"/>
    </source>
</evidence>
<dbReference type="GO" id="GO:0015385">
    <property type="term" value="F:sodium:proton antiporter activity"/>
    <property type="evidence" value="ECO:0007669"/>
    <property type="project" value="UniProtKB-UniRule"/>
</dbReference>
<accession>A0A502FAN5</accession>
<keyword evidence="6" id="KW-0915">Sodium</keyword>
<dbReference type="InterPro" id="IPR004670">
    <property type="entry name" value="NhaA"/>
</dbReference>
<dbReference type="GO" id="GO:0006885">
    <property type="term" value="P:regulation of pH"/>
    <property type="evidence" value="ECO:0007669"/>
    <property type="project" value="UniProtKB-UniRule"/>
</dbReference>